<accession>A0A914XH78</accession>
<protein>
    <submittedName>
        <fullName evidence="3">Uncharacterized protein</fullName>
    </submittedName>
</protein>
<evidence type="ECO:0000313" key="2">
    <source>
        <dbReference type="Proteomes" id="UP000887566"/>
    </source>
</evidence>
<organism evidence="2 3">
    <name type="scientific">Plectus sambesii</name>
    <dbReference type="NCBI Taxonomy" id="2011161"/>
    <lineage>
        <taxon>Eukaryota</taxon>
        <taxon>Metazoa</taxon>
        <taxon>Ecdysozoa</taxon>
        <taxon>Nematoda</taxon>
        <taxon>Chromadorea</taxon>
        <taxon>Plectida</taxon>
        <taxon>Plectina</taxon>
        <taxon>Plectoidea</taxon>
        <taxon>Plectidae</taxon>
        <taxon>Plectus</taxon>
    </lineage>
</organism>
<keyword evidence="1" id="KW-0732">Signal</keyword>
<reference evidence="3" key="1">
    <citation type="submission" date="2022-11" db="UniProtKB">
        <authorList>
            <consortium name="WormBaseParasite"/>
        </authorList>
    </citation>
    <scope>IDENTIFICATION</scope>
</reference>
<dbReference type="WBParaSite" id="PSAMB.scaffold830size49493.g9138.t1">
    <property type="protein sequence ID" value="PSAMB.scaffold830size49493.g9138.t1"/>
    <property type="gene ID" value="PSAMB.scaffold830size49493.g9138"/>
</dbReference>
<evidence type="ECO:0000256" key="1">
    <source>
        <dbReference type="SAM" id="SignalP"/>
    </source>
</evidence>
<dbReference type="AlphaFoldDB" id="A0A914XH78"/>
<keyword evidence="2" id="KW-1185">Reference proteome</keyword>
<feature type="chain" id="PRO_5037056071" evidence="1">
    <location>
        <begin position="25"/>
        <end position="106"/>
    </location>
</feature>
<evidence type="ECO:0000313" key="3">
    <source>
        <dbReference type="WBParaSite" id="PSAMB.scaffold830size49493.g9138.t1"/>
    </source>
</evidence>
<dbReference type="Proteomes" id="UP000887566">
    <property type="component" value="Unplaced"/>
</dbReference>
<sequence>MKTNCTTFHFFFLLILIGAAVIEAGREADLDVQDKSVERSPRKRRFDSESYERHVYGRELSSYERRYGSTYYSGYSSPYHYNSYGYNNGWNNGYRYQYSWQQWGKK</sequence>
<name>A0A914XH78_9BILA</name>
<feature type="signal peptide" evidence="1">
    <location>
        <begin position="1"/>
        <end position="24"/>
    </location>
</feature>
<proteinExistence type="predicted"/>